<dbReference type="RefSeq" id="WP_040990984.1">
    <property type="nucleotide sequence ID" value="NZ_JTKH01000021.1"/>
</dbReference>
<evidence type="ECO:0000256" key="1">
    <source>
        <dbReference type="SAM" id="Phobius"/>
    </source>
</evidence>
<feature type="transmembrane region" description="Helical" evidence="1">
    <location>
        <begin position="21"/>
        <end position="39"/>
    </location>
</feature>
<keyword evidence="1" id="KW-1133">Transmembrane helix</keyword>
<accession>A0A0C2NYI9</accession>
<comment type="caution">
    <text evidence="2">The sequence shown here is derived from an EMBL/GenBank/DDBJ whole genome shotgun (WGS) entry which is preliminary data.</text>
</comment>
<protein>
    <submittedName>
        <fullName evidence="2">MSHA biogenesis protein MshJ</fullName>
    </submittedName>
</protein>
<evidence type="ECO:0000313" key="2">
    <source>
        <dbReference type="EMBL" id="KII77580.1"/>
    </source>
</evidence>
<dbReference type="AlphaFoldDB" id="A0A0C2NMS7"/>
<name>A0A0C2NMS7_9VIBR</name>
<dbReference type="Proteomes" id="UP000031672">
    <property type="component" value="Unassembled WGS sequence"/>
</dbReference>
<dbReference type="EMBL" id="JTKH01000021">
    <property type="protein sequence ID" value="KII77580.1"/>
    <property type="molecule type" value="Genomic_DNA"/>
</dbReference>
<keyword evidence="1" id="KW-0472">Membrane</keyword>
<sequence length="216" mass="24477">MKAQWLKMAEKFANLSVREKWLITLCSLTVVILGSYVFFVEPTVKSNQLLRQKLTATNHSIQQLDDQILAISTKLKQDPDQGVNIEYQRLVTESQALSEQLAHVIENLISPSQMATLLEDVLAGTQGLHLVSLESLKAEPIVNNNASENYAGYYLHPVRLELTGGYFSVLNYLETLESLPVNYYWRSFNYQVNDYPNATLILEVYTLGTRQEFIGG</sequence>
<proteinExistence type="predicted"/>
<keyword evidence="3" id="KW-1185">Reference proteome</keyword>
<accession>A0A0C2NMS7</accession>
<organism evidence="2 3">
    <name type="scientific">Vibrio renipiscarius</name>
    <dbReference type="NCBI Taxonomy" id="1461322"/>
    <lineage>
        <taxon>Bacteria</taxon>
        <taxon>Pseudomonadati</taxon>
        <taxon>Pseudomonadota</taxon>
        <taxon>Gammaproteobacteria</taxon>
        <taxon>Vibrionales</taxon>
        <taxon>Vibrionaceae</taxon>
        <taxon>Vibrio</taxon>
    </lineage>
</organism>
<evidence type="ECO:0000313" key="3">
    <source>
        <dbReference type="Proteomes" id="UP000031672"/>
    </source>
</evidence>
<reference evidence="2 3" key="1">
    <citation type="submission" date="2014-11" db="EMBL/GenBank/DDBJ databases">
        <title>Draft Genome Sequence of Vibrio piscirenalis strains CECT 8603T and CECT 8604, two marine Gammaproteobacterium isolated from cultured gilthead sea bream (Sparus aurata).</title>
        <authorList>
            <person name="Arahal D.R."/>
            <person name="Rodrigo-Torres L."/>
            <person name="Lucena T."/>
            <person name="Pujalte M.J."/>
        </authorList>
    </citation>
    <scope>NUCLEOTIDE SEQUENCE [LARGE SCALE GENOMIC DNA]</scope>
    <source>
        <strain evidence="2 3">DCR 1-4-2</strain>
    </source>
</reference>
<gene>
    <name evidence="2" type="ORF">OJ16_12065</name>
</gene>
<dbReference type="STRING" id="1461322.OJ16_12065"/>
<keyword evidence="1" id="KW-0812">Transmembrane</keyword>
<dbReference type="OrthoDB" id="9151209at2"/>